<dbReference type="Pfam" id="PF13163">
    <property type="entry name" value="DUF3999"/>
    <property type="match status" value="1"/>
</dbReference>
<evidence type="ECO:0000313" key="4">
    <source>
        <dbReference type="Proteomes" id="UP000295055"/>
    </source>
</evidence>
<reference evidence="3 4" key="1">
    <citation type="submission" date="2019-03" db="EMBL/GenBank/DDBJ databases">
        <title>Genomic analyses of the natural microbiome of Caenorhabditis elegans.</title>
        <authorList>
            <person name="Samuel B."/>
        </authorList>
    </citation>
    <scope>NUCLEOTIDE SEQUENCE [LARGE SCALE GENOMIC DNA]</scope>
    <source>
        <strain evidence="3 4">JUb102</strain>
    </source>
</reference>
<dbReference type="InterPro" id="IPR025060">
    <property type="entry name" value="DUF3999"/>
</dbReference>
<feature type="signal peptide" evidence="2">
    <location>
        <begin position="1"/>
        <end position="33"/>
    </location>
</feature>
<feature type="chain" id="PRO_5020963916" evidence="2">
    <location>
        <begin position="34"/>
        <end position="509"/>
    </location>
</feature>
<dbReference type="EMBL" id="SMAS01000001">
    <property type="protein sequence ID" value="TCT38500.1"/>
    <property type="molecule type" value="Genomic_DNA"/>
</dbReference>
<evidence type="ECO:0000256" key="1">
    <source>
        <dbReference type="SAM" id="Phobius"/>
    </source>
</evidence>
<name>A0A4R3NZ68_9GAMM</name>
<organism evidence="3 4">
    <name type="scientific">Providencia alcalifaciens</name>
    <dbReference type="NCBI Taxonomy" id="126385"/>
    <lineage>
        <taxon>Bacteria</taxon>
        <taxon>Pseudomonadati</taxon>
        <taxon>Pseudomonadota</taxon>
        <taxon>Gammaproteobacteria</taxon>
        <taxon>Enterobacterales</taxon>
        <taxon>Morganellaceae</taxon>
        <taxon>Providencia</taxon>
    </lineage>
</organism>
<gene>
    <name evidence="3" type="ORF">EC835_101506</name>
</gene>
<evidence type="ECO:0000256" key="2">
    <source>
        <dbReference type="SAM" id="SignalP"/>
    </source>
</evidence>
<keyword evidence="1" id="KW-0812">Transmembrane</keyword>
<proteinExistence type="predicted"/>
<keyword evidence="1" id="KW-1133">Transmembrane helix</keyword>
<comment type="caution">
    <text evidence="3">The sequence shown here is derived from an EMBL/GenBank/DDBJ whole genome shotgun (WGS) entry which is preliminary data.</text>
</comment>
<dbReference type="AlphaFoldDB" id="A0A4R3NZ68"/>
<dbReference type="Proteomes" id="UP000295055">
    <property type="component" value="Unassembled WGS sequence"/>
</dbReference>
<feature type="transmembrane region" description="Helical" evidence="1">
    <location>
        <begin position="469"/>
        <end position="495"/>
    </location>
</feature>
<keyword evidence="1" id="KW-0472">Membrane</keyword>
<accession>A0A4R3NZ68</accession>
<sequence length="509" mass="57436">MNCMKIAVKKITTLCAWGALFSSICLISFGSYASDSKANDSKANDSKQASPYDFYQGKELTTPDRNSPFYWLELPAAAYMGSAYPDTLQDIRVFNGTGNEIPTALFFDTNKSIATTNVKFNFQRLVTRADNVNPNDDDQFDSQYILVEAEPGKTTRIELPNLQRKDKTNYQAYLLTRDQFKDNGVLSTLNLGWDQNNQDWQAKVFVYYSTDKKNWVNIASNQPVMSLRLDSGVVASNTIELLKGESTGPIAPYLMLVTVSAQEHEIPLLQSVTGLQYVMNSFHRQESFLFEVTNDGITREQVIYRLPTPQPLNEISIKLQQSNRVVPLKVEYIANSDEEWKLLANVMVFNQINDGDKASNPNLMIHDKQIKGLRITALKGSWDELPPTIYGLRDAVNLIVNIQGASPYLLVWGNKQATLDNVNYTQLIGKNESVESVMDDFPEITTTGKILELGGLEKRTQDKPVEEGLHWMTIALWMLLVVGIFALLYFCWYLFKEVGSSNKSNPDDL</sequence>
<keyword evidence="2" id="KW-0732">Signal</keyword>
<evidence type="ECO:0000313" key="3">
    <source>
        <dbReference type="EMBL" id="TCT38500.1"/>
    </source>
</evidence>
<dbReference type="RefSeq" id="WP_243698951.1">
    <property type="nucleotide sequence ID" value="NZ_SMAS01000001.1"/>
</dbReference>
<protein>
    <submittedName>
        <fullName evidence="3">Uncharacterized protein DUF3999</fullName>
    </submittedName>
</protein>